<evidence type="ECO:0000259" key="2">
    <source>
        <dbReference type="Pfam" id="PF07883"/>
    </source>
</evidence>
<dbReference type="InterPro" id="IPR013096">
    <property type="entry name" value="Cupin_2"/>
</dbReference>
<evidence type="ECO:0000313" key="4">
    <source>
        <dbReference type="Proteomes" id="UP001597237"/>
    </source>
</evidence>
<feature type="chain" id="PRO_5046008244" evidence="1">
    <location>
        <begin position="19"/>
        <end position="138"/>
    </location>
</feature>
<sequence>MKLASVLILAALAAPAVAQTPVAPVTTPVGQYEATLSGQPIRLPQGPVRVSVSETLIPAGASLPEHRHPYPRYIRVLAGRVAVKNLDTGETRELKVGDFAVEALGQWHTGQALGAEDVRLLVIDQAPPGEANMERRAP</sequence>
<dbReference type="RefSeq" id="WP_377283613.1">
    <property type="nucleotide sequence ID" value="NZ_JBHRSI010000009.1"/>
</dbReference>
<feature type="domain" description="Cupin type-2" evidence="2">
    <location>
        <begin position="56"/>
        <end position="123"/>
    </location>
</feature>
<dbReference type="CDD" id="cd02236">
    <property type="entry name" value="cupin_CV2614-like"/>
    <property type="match status" value="1"/>
</dbReference>
<name>A0ABW4N344_9CAUL</name>
<dbReference type="Gene3D" id="2.60.120.10">
    <property type="entry name" value="Jelly Rolls"/>
    <property type="match status" value="1"/>
</dbReference>
<dbReference type="Proteomes" id="UP001597237">
    <property type="component" value="Unassembled WGS sequence"/>
</dbReference>
<protein>
    <submittedName>
        <fullName evidence="3">Cupin domain-containing protein</fullName>
    </submittedName>
</protein>
<feature type="signal peptide" evidence="1">
    <location>
        <begin position="1"/>
        <end position="18"/>
    </location>
</feature>
<evidence type="ECO:0000313" key="3">
    <source>
        <dbReference type="EMBL" id="MFD1784441.1"/>
    </source>
</evidence>
<comment type="caution">
    <text evidence="3">The sequence shown here is derived from an EMBL/GenBank/DDBJ whole genome shotgun (WGS) entry which is preliminary data.</text>
</comment>
<reference evidence="4" key="1">
    <citation type="journal article" date="2019" name="Int. J. Syst. Evol. Microbiol.">
        <title>The Global Catalogue of Microorganisms (GCM) 10K type strain sequencing project: providing services to taxonomists for standard genome sequencing and annotation.</title>
        <authorList>
            <consortium name="The Broad Institute Genomics Platform"/>
            <consortium name="The Broad Institute Genome Sequencing Center for Infectious Disease"/>
            <person name="Wu L."/>
            <person name="Ma J."/>
        </authorList>
    </citation>
    <scope>NUCLEOTIDE SEQUENCE [LARGE SCALE GENOMIC DNA]</scope>
    <source>
        <strain evidence="4">DFY28</strain>
    </source>
</reference>
<dbReference type="InterPro" id="IPR014710">
    <property type="entry name" value="RmlC-like_jellyroll"/>
</dbReference>
<dbReference type="InterPro" id="IPR011051">
    <property type="entry name" value="RmlC_Cupin_sf"/>
</dbReference>
<dbReference type="EMBL" id="JBHUEY010000001">
    <property type="protein sequence ID" value="MFD1784441.1"/>
    <property type="molecule type" value="Genomic_DNA"/>
</dbReference>
<evidence type="ECO:0000256" key="1">
    <source>
        <dbReference type="SAM" id="SignalP"/>
    </source>
</evidence>
<dbReference type="SUPFAM" id="SSF51182">
    <property type="entry name" value="RmlC-like cupins"/>
    <property type="match status" value="1"/>
</dbReference>
<proteinExistence type="predicted"/>
<dbReference type="Pfam" id="PF07883">
    <property type="entry name" value="Cupin_2"/>
    <property type="match status" value="1"/>
</dbReference>
<accession>A0ABW4N344</accession>
<gene>
    <name evidence="3" type="ORF">ACFSC0_13625</name>
</gene>
<organism evidence="3 4">
    <name type="scientific">Phenylobacterium terrae</name>
    <dbReference type="NCBI Taxonomy" id="2665495"/>
    <lineage>
        <taxon>Bacteria</taxon>
        <taxon>Pseudomonadati</taxon>
        <taxon>Pseudomonadota</taxon>
        <taxon>Alphaproteobacteria</taxon>
        <taxon>Caulobacterales</taxon>
        <taxon>Caulobacteraceae</taxon>
        <taxon>Phenylobacterium</taxon>
    </lineage>
</organism>
<keyword evidence="4" id="KW-1185">Reference proteome</keyword>
<keyword evidence="1" id="KW-0732">Signal</keyword>